<evidence type="ECO:0000256" key="2">
    <source>
        <dbReference type="PROSITE-ProRule" id="PRU00335"/>
    </source>
</evidence>
<dbReference type="InterPro" id="IPR001647">
    <property type="entry name" value="HTH_TetR"/>
</dbReference>
<feature type="DNA-binding region" description="H-T-H motif" evidence="2">
    <location>
        <begin position="31"/>
        <end position="50"/>
    </location>
</feature>
<gene>
    <name evidence="4" type="ORF">NBZ79_18255</name>
</gene>
<dbReference type="InterPro" id="IPR009057">
    <property type="entry name" value="Homeodomain-like_sf"/>
</dbReference>
<protein>
    <submittedName>
        <fullName evidence="4">TetR/AcrR family transcriptional regulator</fullName>
    </submittedName>
</protein>
<dbReference type="SUPFAM" id="SSF46689">
    <property type="entry name" value="Homeodomain-like"/>
    <property type="match status" value="1"/>
</dbReference>
<evidence type="ECO:0000313" key="5">
    <source>
        <dbReference type="Proteomes" id="UP001056291"/>
    </source>
</evidence>
<dbReference type="PROSITE" id="PS50977">
    <property type="entry name" value="HTH_TETR_2"/>
    <property type="match status" value="1"/>
</dbReference>
<sequence length="194" mass="21362">MARPTVKDERQKQILDAFATCVARYGVEGATLEKTAKQAGLARALIRHNVGNRIDLLDALLEQFLENSRHVTEDMVSALPEHNRTRTLCDWLFDPSSSDAQLVLVANALIAAASTNKTLARKMREWMHTFVAAINQVITEEYPEANVEKVSAVALGVTGIYFNVEALYPLGNVTVLAKDSKRAALLLLDTLEAN</sequence>
<dbReference type="EMBL" id="CP098747">
    <property type="protein sequence ID" value="USG61102.1"/>
    <property type="molecule type" value="Genomic_DNA"/>
</dbReference>
<feature type="domain" description="HTH tetR-type" evidence="3">
    <location>
        <begin position="8"/>
        <end position="68"/>
    </location>
</feature>
<organism evidence="4 5">
    <name type="scientific">Sneathiella marina</name>
    <dbReference type="NCBI Taxonomy" id="2950108"/>
    <lineage>
        <taxon>Bacteria</taxon>
        <taxon>Pseudomonadati</taxon>
        <taxon>Pseudomonadota</taxon>
        <taxon>Alphaproteobacteria</taxon>
        <taxon>Sneathiellales</taxon>
        <taxon>Sneathiellaceae</taxon>
        <taxon>Sneathiella</taxon>
    </lineage>
</organism>
<evidence type="ECO:0000313" key="4">
    <source>
        <dbReference type="EMBL" id="USG61102.1"/>
    </source>
</evidence>
<keyword evidence="5" id="KW-1185">Reference proteome</keyword>
<dbReference type="Proteomes" id="UP001056291">
    <property type="component" value="Chromosome"/>
</dbReference>
<proteinExistence type="predicted"/>
<dbReference type="Gene3D" id="1.10.357.10">
    <property type="entry name" value="Tetracycline Repressor, domain 2"/>
    <property type="match status" value="1"/>
</dbReference>
<accession>A0ABY4W2A8</accession>
<evidence type="ECO:0000259" key="3">
    <source>
        <dbReference type="PROSITE" id="PS50977"/>
    </source>
</evidence>
<keyword evidence="1 2" id="KW-0238">DNA-binding</keyword>
<name>A0ABY4W2A8_9PROT</name>
<evidence type="ECO:0000256" key="1">
    <source>
        <dbReference type="ARBA" id="ARBA00023125"/>
    </source>
</evidence>
<dbReference type="RefSeq" id="WP_251934089.1">
    <property type="nucleotide sequence ID" value="NZ_CP098747.1"/>
</dbReference>
<reference evidence="4" key="1">
    <citation type="submission" date="2022-06" db="EMBL/GenBank/DDBJ databases">
        <title>Sneathiella actinostolidae sp. nov., isolated from a sea anemonein the Western Pacific Ocean.</title>
        <authorList>
            <person name="Wei M.J."/>
        </authorList>
    </citation>
    <scope>NUCLEOTIDE SEQUENCE</scope>
    <source>
        <strain evidence="4">PHK-P5</strain>
    </source>
</reference>